<dbReference type="KEGG" id="spph:KFK14_02300"/>
<dbReference type="Proteomes" id="UP000681425">
    <property type="component" value="Chromosome"/>
</dbReference>
<organism evidence="1 2">
    <name type="scientific">Sphingobium phenoxybenzoativorans</name>
    <dbReference type="NCBI Taxonomy" id="1592790"/>
    <lineage>
        <taxon>Bacteria</taxon>
        <taxon>Pseudomonadati</taxon>
        <taxon>Pseudomonadota</taxon>
        <taxon>Alphaproteobacteria</taxon>
        <taxon>Sphingomonadales</taxon>
        <taxon>Sphingomonadaceae</taxon>
        <taxon>Sphingobium</taxon>
    </lineage>
</organism>
<name>A0A975K8I9_9SPHN</name>
<protein>
    <submittedName>
        <fullName evidence="1">Uncharacterized protein</fullName>
    </submittedName>
</protein>
<reference evidence="1" key="1">
    <citation type="submission" date="2021-04" db="EMBL/GenBank/DDBJ databases">
        <title>Isolation of p-tert-butylphenol degrading bacteria Sphingobium phenoxybenzoativorans Tas13 from active sludge.</title>
        <authorList>
            <person name="Li Y."/>
        </authorList>
    </citation>
    <scope>NUCLEOTIDE SEQUENCE</scope>
    <source>
        <strain evidence="1">Tas13</strain>
    </source>
</reference>
<accession>A0A975K8I9</accession>
<sequence>MNLTDNKGDRAVRDRAYQLAESGNFANVHAVEQALIGEGWPNVGAALSSDYARKAIRDRLPDQAH</sequence>
<dbReference type="RefSeq" id="WP_212609726.1">
    <property type="nucleotide sequence ID" value="NZ_CP073910.1"/>
</dbReference>
<evidence type="ECO:0000313" key="2">
    <source>
        <dbReference type="Proteomes" id="UP000681425"/>
    </source>
</evidence>
<proteinExistence type="predicted"/>
<evidence type="ECO:0000313" key="1">
    <source>
        <dbReference type="EMBL" id="QUT06334.1"/>
    </source>
</evidence>
<gene>
    <name evidence="1" type="ORF">KFK14_02300</name>
</gene>
<dbReference type="EMBL" id="CP073910">
    <property type="protein sequence ID" value="QUT06334.1"/>
    <property type="molecule type" value="Genomic_DNA"/>
</dbReference>
<dbReference type="AlphaFoldDB" id="A0A975K8I9"/>
<keyword evidence="2" id="KW-1185">Reference proteome</keyword>